<organism evidence="1 2">
    <name type="scientific">Protopolystoma xenopodis</name>
    <dbReference type="NCBI Taxonomy" id="117903"/>
    <lineage>
        <taxon>Eukaryota</taxon>
        <taxon>Metazoa</taxon>
        <taxon>Spiralia</taxon>
        <taxon>Lophotrochozoa</taxon>
        <taxon>Platyhelminthes</taxon>
        <taxon>Monogenea</taxon>
        <taxon>Polyopisthocotylea</taxon>
        <taxon>Polystomatidea</taxon>
        <taxon>Polystomatidae</taxon>
        <taxon>Protopolystoma</taxon>
    </lineage>
</organism>
<gene>
    <name evidence="1" type="ORF">PXEA_LOCUS23123</name>
</gene>
<accession>A0A3S5CKX8</accession>
<evidence type="ECO:0000313" key="2">
    <source>
        <dbReference type="Proteomes" id="UP000784294"/>
    </source>
</evidence>
<comment type="caution">
    <text evidence="1">The sequence shown here is derived from an EMBL/GenBank/DDBJ whole genome shotgun (WGS) entry which is preliminary data.</text>
</comment>
<reference evidence="1" key="1">
    <citation type="submission" date="2018-11" db="EMBL/GenBank/DDBJ databases">
        <authorList>
            <consortium name="Pathogen Informatics"/>
        </authorList>
    </citation>
    <scope>NUCLEOTIDE SEQUENCE</scope>
</reference>
<dbReference type="AlphaFoldDB" id="A0A3S5CKX8"/>
<dbReference type="EMBL" id="CAAALY010105311">
    <property type="protein sequence ID" value="VEL29683.1"/>
    <property type="molecule type" value="Genomic_DNA"/>
</dbReference>
<dbReference type="Proteomes" id="UP000784294">
    <property type="component" value="Unassembled WGS sequence"/>
</dbReference>
<sequence length="133" mass="14255">MPSPKASEHLVYVLASNGLYAYTKFARLATQATDLKMINLECMAVADLSGSSGVGNRRRHSNGAPTNFSRFFLGGLQRSLLEVDAGPDRWGTPLRSIDVGEAGCVIFRPCTVGLCAANTKGKASDSRAIKYKD</sequence>
<name>A0A3S5CKX8_9PLAT</name>
<protein>
    <submittedName>
        <fullName evidence="1">Uncharacterized protein</fullName>
    </submittedName>
</protein>
<keyword evidence="2" id="KW-1185">Reference proteome</keyword>
<dbReference type="OrthoDB" id="6256867at2759"/>
<proteinExistence type="predicted"/>
<evidence type="ECO:0000313" key="1">
    <source>
        <dbReference type="EMBL" id="VEL29683.1"/>
    </source>
</evidence>